<feature type="DNA-binding region" description="H-T-H motif" evidence="2">
    <location>
        <begin position="20"/>
        <end position="39"/>
    </location>
</feature>
<dbReference type="PANTHER" id="PTHR30055:SF223">
    <property type="entry name" value="HTH-TYPE TRANSCRIPTIONAL REGULATOR UIDR"/>
    <property type="match status" value="1"/>
</dbReference>
<dbReference type="PANTHER" id="PTHR30055">
    <property type="entry name" value="HTH-TYPE TRANSCRIPTIONAL REGULATOR RUTR"/>
    <property type="match status" value="1"/>
</dbReference>
<feature type="domain" description="HTH tetR-type" evidence="3">
    <location>
        <begin position="1"/>
        <end position="57"/>
    </location>
</feature>
<evidence type="ECO:0000313" key="4">
    <source>
        <dbReference type="EMBL" id="QSQ18268.1"/>
    </source>
</evidence>
<dbReference type="InterPro" id="IPR050109">
    <property type="entry name" value="HTH-type_TetR-like_transc_reg"/>
</dbReference>
<accession>A0ABX7NIP9</accession>
<gene>
    <name evidence="4" type="ORF">JY572_15920</name>
</gene>
<keyword evidence="5" id="KW-1185">Reference proteome</keyword>
<evidence type="ECO:0000256" key="2">
    <source>
        <dbReference type="PROSITE-ProRule" id="PRU00335"/>
    </source>
</evidence>
<evidence type="ECO:0000259" key="3">
    <source>
        <dbReference type="PROSITE" id="PS50977"/>
    </source>
</evidence>
<reference evidence="4 5" key="1">
    <citation type="submission" date="2021-02" db="EMBL/GenBank/DDBJ databases">
        <title>De Novo genome assembly of isolated myxobacteria.</title>
        <authorList>
            <person name="Stevens D.C."/>
        </authorList>
    </citation>
    <scope>NUCLEOTIDE SEQUENCE [LARGE SCALE GENOMIC DNA]</scope>
    <source>
        <strain evidence="4 5">SCHIC003</strain>
    </source>
</reference>
<proteinExistence type="predicted"/>
<dbReference type="InterPro" id="IPR001647">
    <property type="entry name" value="HTH_TetR"/>
</dbReference>
<evidence type="ECO:0000256" key="1">
    <source>
        <dbReference type="ARBA" id="ARBA00023125"/>
    </source>
</evidence>
<name>A0ABX7NIP9_9BACT</name>
<dbReference type="PRINTS" id="PR00455">
    <property type="entry name" value="HTHTETR"/>
</dbReference>
<keyword evidence="1 2" id="KW-0238">DNA-binding</keyword>
<dbReference type="SUPFAM" id="SSF46689">
    <property type="entry name" value="Homeodomain-like"/>
    <property type="match status" value="1"/>
</dbReference>
<dbReference type="Pfam" id="PF00440">
    <property type="entry name" value="TetR_N"/>
    <property type="match status" value="1"/>
</dbReference>
<sequence>MQLLDVSWRIIRDEGTDALTLGRLAEQAGVTKPVVYDHFGTRNGLLVALYEDFDRRQTAIMDAALAERGPTLAKTAGVIASAYVDCVLTQGREIPDVLAALAGAPELEATKRAYQAAFMEKCRLVLAPLSKGGPPGAASLWAMLGAAEALSKAAATGDIPAEDAKEELARTIVAIFSRKAP</sequence>
<protein>
    <submittedName>
        <fullName evidence="4">TetR/AcrR family transcriptional regulator</fullName>
    </submittedName>
</protein>
<dbReference type="Proteomes" id="UP000663090">
    <property type="component" value="Chromosome"/>
</dbReference>
<dbReference type="InterPro" id="IPR009057">
    <property type="entry name" value="Homeodomain-like_sf"/>
</dbReference>
<dbReference type="PROSITE" id="PS50977">
    <property type="entry name" value="HTH_TETR_2"/>
    <property type="match status" value="1"/>
</dbReference>
<dbReference type="Gene3D" id="1.10.357.10">
    <property type="entry name" value="Tetracycline Repressor, domain 2"/>
    <property type="match status" value="1"/>
</dbReference>
<dbReference type="EMBL" id="CP071091">
    <property type="protein sequence ID" value="QSQ18268.1"/>
    <property type="molecule type" value="Genomic_DNA"/>
</dbReference>
<evidence type="ECO:0000313" key="5">
    <source>
        <dbReference type="Proteomes" id="UP000663090"/>
    </source>
</evidence>
<organism evidence="4 5">
    <name type="scientific">Myxococcus landrumensis</name>
    <dbReference type="NCBI Taxonomy" id="2813577"/>
    <lineage>
        <taxon>Bacteria</taxon>
        <taxon>Pseudomonadati</taxon>
        <taxon>Myxococcota</taxon>
        <taxon>Myxococcia</taxon>
        <taxon>Myxococcales</taxon>
        <taxon>Cystobacterineae</taxon>
        <taxon>Myxococcaceae</taxon>
        <taxon>Myxococcus</taxon>
    </lineage>
</organism>